<dbReference type="Proteomes" id="UP001163321">
    <property type="component" value="Chromosome 6"/>
</dbReference>
<dbReference type="EMBL" id="CM047585">
    <property type="protein sequence ID" value="KAI9909742.1"/>
    <property type="molecule type" value="Genomic_DNA"/>
</dbReference>
<gene>
    <name evidence="1" type="ORF">PsorP6_010210</name>
</gene>
<evidence type="ECO:0000313" key="1">
    <source>
        <dbReference type="EMBL" id="KAI9909742.1"/>
    </source>
</evidence>
<name>A0ACC0VTD0_9STRA</name>
<comment type="caution">
    <text evidence="1">The sequence shown here is derived from an EMBL/GenBank/DDBJ whole genome shotgun (WGS) entry which is preliminary data.</text>
</comment>
<sequence>MSAMETDKAVDLLFPGRPIGKIDISTDHRQIREVVTCEKCGMNLEQVLPIKHECRQEFDKKKSPHYTVKSGPVHHGRPPRLVDRHAVLAFLLQFYWEHLN</sequence>
<evidence type="ECO:0000313" key="2">
    <source>
        <dbReference type="Proteomes" id="UP001163321"/>
    </source>
</evidence>
<reference evidence="1 2" key="1">
    <citation type="journal article" date="2022" name="bioRxiv">
        <title>The genome of the oomycete Peronosclerospora sorghi, a cosmopolitan pathogen of maize and sorghum, is inflated with dispersed pseudogenes.</title>
        <authorList>
            <person name="Fletcher K."/>
            <person name="Martin F."/>
            <person name="Isakeit T."/>
            <person name="Cavanaugh K."/>
            <person name="Magill C."/>
            <person name="Michelmore R."/>
        </authorList>
    </citation>
    <scope>NUCLEOTIDE SEQUENCE [LARGE SCALE GENOMIC DNA]</scope>
    <source>
        <strain evidence="1">P6</strain>
    </source>
</reference>
<keyword evidence="2" id="KW-1185">Reference proteome</keyword>
<protein>
    <submittedName>
        <fullName evidence="1">Uncharacterized protein</fullName>
    </submittedName>
</protein>
<proteinExistence type="predicted"/>
<accession>A0ACC0VTD0</accession>
<organism evidence="1 2">
    <name type="scientific">Peronosclerospora sorghi</name>
    <dbReference type="NCBI Taxonomy" id="230839"/>
    <lineage>
        <taxon>Eukaryota</taxon>
        <taxon>Sar</taxon>
        <taxon>Stramenopiles</taxon>
        <taxon>Oomycota</taxon>
        <taxon>Peronosporomycetes</taxon>
        <taxon>Peronosporales</taxon>
        <taxon>Peronosporaceae</taxon>
        <taxon>Peronosclerospora</taxon>
    </lineage>
</organism>